<dbReference type="PANTHER" id="PTHR33494:SF17">
    <property type="entry name" value="(RAPE) HYPOTHETICAL PROTEIN"/>
    <property type="match status" value="1"/>
</dbReference>
<dbReference type="OMA" id="SHIGQCI"/>
<keyword evidence="5" id="KW-1185">Reference proteome</keyword>
<dbReference type="STRING" id="3708.A0A078HDN4"/>
<reference evidence="3" key="3">
    <citation type="submission" date="2021-01" db="EMBL/GenBank/DDBJ databases">
        <authorList>
            <consortium name="Genoscope - CEA"/>
            <person name="William W."/>
        </authorList>
    </citation>
    <scope>NUCLEOTIDE SEQUENCE</scope>
</reference>
<protein>
    <submittedName>
        <fullName evidence="3">(rape) hypothetical protein</fullName>
    </submittedName>
    <submittedName>
        <fullName evidence="4">BnaC03g67900D protein</fullName>
    </submittedName>
</protein>
<feature type="domain" description="TRF2/HOY1 PH-like" evidence="2">
    <location>
        <begin position="113"/>
        <end position="232"/>
    </location>
</feature>
<evidence type="ECO:0000313" key="3">
    <source>
        <dbReference type="EMBL" id="CAF1712000.1"/>
    </source>
</evidence>
<dbReference type="EMBL" id="LK032376">
    <property type="protein sequence ID" value="CDY36470.1"/>
    <property type="molecule type" value="Genomic_DNA"/>
</dbReference>
<proteinExistence type="predicted"/>
<dbReference type="PaxDb" id="3708-A0A078HDN4"/>
<evidence type="ECO:0000313" key="5">
    <source>
        <dbReference type="Proteomes" id="UP000028999"/>
    </source>
</evidence>
<dbReference type="Gramene" id="CDY36470">
    <property type="protein sequence ID" value="CDY36470"/>
    <property type="gene ID" value="GSBRNA2T00062124001"/>
</dbReference>
<gene>
    <name evidence="4" type="primary">BnaC03g67900D</name>
    <name evidence="3" type="ORF">DARMORV10_C03P88510.1</name>
    <name evidence="4" type="ORF">GSBRNA2T00062124001</name>
</gene>
<dbReference type="EMBL" id="HG994367">
    <property type="protein sequence ID" value="CAF1712000.1"/>
    <property type="molecule type" value="Genomic_DNA"/>
</dbReference>
<reference evidence="4" key="2">
    <citation type="submission" date="2014-06" db="EMBL/GenBank/DDBJ databases">
        <authorList>
            <person name="Genoscope - CEA"/>
        </authorList>
    </citation>
    <scope>NUCLEOTIDE SEQUENCE</scope>
</reference>
<dbReference type="AlphaFoldDB" id="A0A078HDN4"/>
<dbReference type="InterPro" id="IPR057939">
    <property type="entry name" value="TRF2_HOY1_PH"/>
</dbReference>
<name>A0A078HDN4_BRANA</name>
<organism evidence="4 5">
    <name type="scientific">Brassica napus</name>
    <name type="common">Rape</name>
    <dbReference type="NCBI Taxonomy" id="3708"/>
    <lineage>
        <taxon>Eukaryota</taxon>
        <taxon>Viridiplantae</taxon>
        <taxon>Streptophyta</taxon>
        <taxon>Embryophyta</taxon>
        <taxon>Tracheophyta</taxon>
        <taxon>Spermatophyta</taxon>
        <taxon>Magnoliopsida</taxon>
        <taxon>eudicotyledons</taxon>
        <taxon>Gunneridae</taxon>
        <taxon>Pentapetalae</taxon>
        <taxon>rosids</taxon>
        <taxon>malvids</taxon>
        <taxon>Brassicales</taxon>
        <taxon>Brassicaceae</taxon>
        <taxon>Brassiceae</taxon>
        <taxon>Brassica</taxon>
    </lineage>
</organism>
<dbReference type="Pfam" id="PF24818">
    <property type="entry name" value="PH_TRF2_HOY1"/>
    <property type="match status" value="1"/>
</dbReference>
<feature type="region of interest" description="Disordered" evidence="1">
    <location>
        <begin position="25"/>
        <end position="44"/>
    </location>
</feature>
<accession>A0A078HDN4</accession>
<reference evidence="4 5" key="1">
    <citation type="journal article" date="2014" name="Science">
        <title>Plant genetics. Early allopolyploid evolution in the post-Neolithic Brassica napus oilseed genome.</title>
        <authorList>
            <person name="Chalhoub B."/>
            <person name="Denoeud F."/>
            <person name="Liu S."/>
            <person name="Parkin I.A."/>
            <person name="Tang H."/>
            <person name="Wang X."/>
            <person name="Chiquet J."/>
            <person name="Belcram H."/>
            <person name="Tong C."/>
            <person name="Samans B."/>
            <person name="Correa M."/>
            <person name="Da Silva C."/>
            <person name="Just J."/>
            <person name="Falentin C."/>
            <person name="Koh C.S."/>
            <person name="Le Clainche I."/>
            <person name="Bernard M."/>
            <person name="Bento P."/>
            <person name="Noel B."/>
            <person name="Labadie K."/>
            <person name="Alberti A."/>
            <person name="Charles M."/>
            <person name="Arnaud D."/>
            <person name="Guo H."/>
            <person name="Daviaud C."/>
            <person name="Alamery S."/>
            <person name="Jabbari K."/>
            <person name="Zhao M."/>
            <person name="Edger P.P."/>
            <person name="Chelaifa H."/>
            <person name="Tack D."/>
            <person name="Lassalle G."/>
            <person name="Mestiri I."/>
            <person name="Schnel N."/>
            <person name="Le Paslier M.C."/>
            <person name="Fan G."/>
            <person name="Renault V."/>
            <person name="Bayer P.E."/>
            <person name="Golicz A.A."/>
            <person name="Manoli S."/>
            <person name="Lee T.H."/>
            <person name="Thi V.H."/>
            <person name="Chalabi S."/>
            <person name="Hu Q."/>
            <person name="Fan C."/>
            <person name="Tollenaere R."/>
            <person name="Lu Y."/>
            <person name="Battail C."/>
            <person name="Shen J."/>
            <person name="Sidebottom C.H."/>
            <person name="Wang X."/>
            <person name="Canaguier A."/>
            <person name="Chauveau A."/>
            <person name="Berard A."/>
            <person name="Deniot G."/>
            <person name="Guan M."/>
            <person name="Liu Z."/>
            <person name="Sun F."/>
            <person name="Lim Y.P."/>
            <person name="Lyons E."/>
            <person name="Town C.D."/>
            <person name="Bancroft I."/>
            <person name="Wang X."/>
            <person name="Meng J."/>
            <person name="Ma J."/>
            <person name="Pires J.C."/>
            <person name="King G.J."/>
            <person name="Brunel D."/>
            <person name="Delourme R."/>
            <person name="Renard M."/>
            <person name="Aury J.M."/>
            <person name="Adams K.L."/>
            <person name="Batley J."/>
            <person name="Snowdon R.J."/>
            <person name="Tost J."/>
            <person name="Edwards D."/>
            <person name="Zhou Y."/>
            <person name="Hua W."/>
            <person name="Sharpe A.G."/>
            <person name="Paterson A.H."/>
            <person name="Guan C."/>
            <person name="Wincker P."/>
        </authorList>
    </citation>
    <scope>NUCLEOTIDE SEQUENCE [LARGE SCALE GENOMIC DNA]</scope>
    <source>
        <strain evidence="5">cv. Darmor-bzh</strain>
    </source>
</reference>
<sequence length="554" mass="60644">MVEMRPESDSAAKCRDELPVKLEIAEDGLEEEHGPLKKRSKLWSSSPMALAEPSPLGLSLRKSPSLLDLIQMRLTQSGDPKAGGSGVVKQESKCITAGSNLGPGSIEKLKASNFPATVLKIGQWEYKSRYEGDLVAKCYFAKHKLVWEVLERGLKSKIEIQWSDIVGLKANCPEKGPGTLTLLLSRQPLFFRETNPQPRKHTLWQATSDFTSDGQASTYRKHFLQCAEGIMNKHLEKLVQCDHRLLYLSREPEIIMDSPFFDGRQSIFEDPNDSKGYPFGNFNLSTGPSVSGTQNLASPVGAQSSSERMYLSHEAPSPSSVIDARANEALNSRNTTDCGQMGGLRQSMSLSDFLAVLCDPKDTSDSSQVEQVAGLHQSMSVSDFLALLSDSGDIADSSQIKVPGLQQSMSVSDFVGLLSDSAVGNHPEHMENFDSMKQQLLSDNIQFDAPPDEKSLMPSVDSLFNLLYKDLNGAANSQLSAENSVGLKSELSDLKGIVPDNNNNRVLDPASSSRPQGMLRKDSFSDLLLHLPRITSLPKFLSNISEEDGGAYNR</sequence>
<dbReference type="Proteomes" id="UP001295469">
    <property type="component" value="Chromosome C03"/>
</dbReference>
<evidence type="ECO:0000259" key="2">
    <source>
        <dbReference type="Pfam" id="PF24818"/>
    </source>
</evidence>
<evidence type="ECO:0000256" key="1">
    <source>
        <dbReference type="SAM" id="MobiDB-lite"/>
    </source>
</evidence>
<dbReference type="Proteomes" id="UP000028999">
    <property type="component" value="Unassembled WGS sequence"/>
</dbReference>
<dbReference type="PANTHER" id="PTHR33494">
    <property type="entry name" value="OS02G0793800 PROTEIN"/>
    <property type="match status" value="1"/>
</dbReference>
<evidence type="ECO:0000313" key="4">
    <source>
        <dbReference type="EMBL" id="CDY36470.1"/>
    </source>
</evidence>